<protein>
    <submittedName>
        <fullName evidence="4">Peptidoglycan DD-metalloendopeptidase family protein</fullName>
    </submittedName>
</protein>
<feature type="transmembrane region" description="Helical" evidence="2">
    <location>
        <begin position="237"/>
        <end position="260"/>
    </location>
</feature>
<comment type="caution">
    <text evidence="4">The sequence shown here is derived from an EMBL/GenBank/DDBJ whole genome shotgun (WGS) entry which is preliminary data.</text>
</comment>
<dbReference type="InterPro" id="IPR016047">
    <property type="entry name" value="M23ase_b-sheet_dom"/>
</dbReference>
<dbReference type="PANTHER" id="PTHR21666:SF289">
    <property type="entry name" value="L-ALA--D-GLU ENDOPEPTIDASE"/>
    <property type="match status" value="1"/>
</dbReference>
<accession>A0A952FQ91</accession>
<dbReference type="FunFam" id="2.70.70.10:FF:000006">
    <property type="entry name" value="M23 family peptidase"/>
    <property type="match status" value="1"/>
</dbReference>
<dbReference type="AlphaFoldDB" id="A0A952FQ91"/>
<evidence type="ECO:0000313" key="5">
    <source>
        <dbReference type="Proteomes" id="UP000700706"/>
    </source>
</evidence>
<dbReference type="CDD" id="cd12797">
    <property type="entry name" value="M23_peptidase"/>
    <property type="match status" value="1"/>
</dbReference>
<dbReference type="Pfam" id="PF01551">
    <property type="entry name" value="Peptidase_M23"/>
    <property type="match status" value="1"/>
</dbReference>
<organism evidence="4 5">
    <name type="scientific">Inquilinus limosus</name>
    <dbReference type="NCBI Taxonomy" id="171674"/>
    <lineage>
        <taxon>Bacteria</taxon>
        <taxon>Pseudomonadati</taxon>
        <taxon>Pseudomonadota</taxon>
        <taxon>Alphaproteobacteria</taxon>
        <taxon>Rhodospirillales</taxon>
        <taxon>Rhodospirillaceae</taxon>
        <taxon>Inquilinus</taxon>
    </lineage>
</organism>
<feature type="domain" description="M23ase beta-sheet core" evidence="3">
    <location>
        <begin position="381"/>
        <end position="475"/>
    </location>
</feature>
<dbReference type="GO" id="GO:0004222">
    <property type="term" value="F:metalloendopeptidase activity"/>
    <property type="evidence" value="ECO:0007669"/>
    <property type="project" value="TreeGrafter"/>
</dbReference>
<name>A0A952FQ91_9PROT</name>
<dbReference type="Proteomes" id="UP000700706">
    <property type="component" value="Unassembled WGS sequence"/>
</dbReference>
<dbReference type="Gene3D" id="2.70.70.10">
    <property type="entry name" value="Glucose Permease (Domain IIA)"/>
    <property type="match status" value="1"/>
</dbReference>
<dbReference type="SUPFAM" id="SSF51261">
    <property type="entry name" value="Duplicated hybrid motif"/>
    <property type="match status" value="1"/>
</dbReference>
<keyword evidence="2" id="KW-1133">Transmembrane helix</keyword>
<reference evidence="4" key="1">
    <citation type="submission" date="2020-06" db="EMBL/GenBank/DDBJ databases">
        <title>Stable isotope informed genome-resolved metagenomics uncovers potential trophic interactions in rhizosphere soil.</title>
        <authorList>
            <person name="Starr E.P."/>
            <person name="Shi S."/>
            <person name="Blazewicz S.J."/>
            <person name="Koch B.J."/>
            <person name="Probst A.J."/>
            <person name="Hungate B.A."/>
            <person name="Pett-Ridge J."/>
            <person name="Firestone M.K."/>
            <person name="Banfield J.F."/>
        </authorList>
    </citation>
    <scope>NUCLEOTIDE SEQUENCE</scope>
    <source>
        <strain evidence="4">YM_69_17</strain>
    </source>
</reference>
<dbReference type="PANTHER" id="PTHR21666">
    <property type="entry name" value="PEPTIDASE-RELATED"/>
    <property type="match status" value="1"/>
</dbReference>
<proteinExistence type="predicted"/>
<evidence type="ECO:0000256" key="1">
    <source>
        <dbReference type="ARBA" id="ARBA00022729"/>
    </source>
</evidence>
<dbReference type="EMBL" id="JAEKLZ010000515">
    <property type="protein sequence ID" value="MBW8729312.1"/>
    <property type="molecule type" value="Genomic_DNA"/>
</dbReference>
<dbReference type="InterPro" id="IPR011055">
    <property type="entry name" value="Dup_hybrid_motif"/>
</dbReference>
<keyword evidence="1" id="KW-0732">Signal</keyword>
<evidence type="ECO:0000259" key="3">
    <source>
        <dbReference type="Pfam" id="PF01551"/>
    </source>
</evidence>
<gene>
    <name evidence="4" type="ORF">JF625_29700</name>
</gene>
<evidence type="ECO:0000256" key="2">
    <source>
        <dbReference type="SAM" id="Phobius"/>
    </source>
</evidence>
<keyword evidence="2" id="KW-0472">Membrane</keyword>
<keyword evidence="2" id="KW-0812">Transmembrane</keyword>
<evidence type="ECO:0000313" key="4">
    <source>
        <dbReference type="EMBL" id="MBW8729312.1"/>
    </source>
</evidence>
<dbReference type="InterPro" id="IPR050570">
    <property type="entry name" value="Cell_wall_metabolism_enzyme"/>
</dbReference>
<sequence length="495" mass="49834">MTAGPDTAVAAGPVAGTAGAPHVLARPDLGVWALSVATRADGTAEAAAILADLAALDAGLPQAEAARLIRRRLEQEALRLGHRSRTAQGDEAGVAVIVALTSLPHLLCLRLGAAGLHRLDGARPGPIAFPGPDDAAAEAQPALVDTLRARLEPGTMLALASPSLARALADGSAATAARMPPAVAARFLVQRAAPGDGPPAAIVLAAPLVEINQAPAPALPSHPVSTAAPGRRPGRGIGILAAIATVLVLGAAAAVGLYAWTHREAPPQPAGPGAPVEAPDVAAMAPTMPPAAIAAADRRLAQAARLAVAVSAIEGAFSRLGFETEAPVAARPFAPAALDARATALAARLPDLPLATPLRTEYRMSSPFGFRVHPITGVPTLHAGLDLVAPRGTPIFATGTGRVLRAGVAGGYGNMVEIQHAEGLVTRYGHMDTIAVTEGQAVTAGSVLGTLGSTGDSTGPHVHYEIRRGGQPVDPMPFLEAGQTLKSLLAIALRS</sequence>